<dbReference type="Pfam" id="PF03140">
    <property type="entry name" value="DUF247"/>
    <property type="match status" value="1"/>
</dbReference>
<accession>A0AAV0F4I5</accession>
<gene>
    <name evidence="1" type="ORF">CEPIT_LOCUS30596</name>
</gene>
<dbReference type="AlphaFoldDB" id="A0AAV0F4I5"/>
<keyword evidence="2" id="KW-1185">Reference proteome</keyword>
<dbReference type="EMBL" id="CAMAPF010000962">
    <property type="protein sequence ID" value="CAH9130394.1"/>
    <property type="molecule type" value="Genomic_DNA"/>
</dbReference>
<dbReference type="InterPro" id="IPR004158">
    <property type="entry name" value="DUF247_pln"/>
</dbReference>
<name>A0AAV0F4I5_9ASTE</name>
<reference evidence="1" key="1">
    <citation type="submission" date="2022-07" db="EMBL/GenBank/DDBJ databases">
        <authorList>
            <person name="Macas J."/>
            <person name="Novak P."/>
            <person name="Neumann P."/>
        </authorList>
    </citation>
    <scope>NUCLEOTIDE SEQUENCE</scope>
</reference>
<dbReference type="Proteomes" id="UP001152523">
    <property type="component" value="Unassembled WGS sequence"/>
</dbReference>
<evidence type="ECO:0000313" key="2">
    <source>
        <dbReference type="Proteomes" id="UP001152523"/>
    </source>
</evidence>
<protein>
    <submittedName>
        <fullName evidence="1">Uncharacterized protein</fullName>
    </submittedName>
</protein>
<organism evidence="1 2">
    <name type="scientific">Cuscuta epithymum</name>
    <dbReference type="NCBI Taxonomy" id="186058"/>
    <lineage>
        <taxon>Eukaryota</taxon>
        <taxon>Viridiplantae</taxon>
        <taxon>Streptophyta</taxon>
        <taxon>Embryophyta</taxon>
        <taxon>Tracheophyta</taxon>
        <taxon>Spermatophyta</taxon>
        <taxon>Magnoliopsida</taxon>
        <taxon>eudicotyledons</taxon>
        <taxon>Gunneridae</taxon>
        <taxon>Pentapetalae</taxon>
        <taxon>asterids</taxon>
        <taxon>lamiids</taxon>
        <taxon>Solanales</taxon>
        <taxon>Convolvulaceae</taxon>
        <taxon>Cuscuteae</taxon>
        <taxon>Cuscuta</taxon>
        <taxon>Cuscuta subgen. Cuscuta</taxon>
    </lineage>
</organism>
<proteinExistence type="predicted"/>
<evidence type="ECO:0000313" key="1">
    <source>
        <dbReference type="EMBL" id="CAH9130394.1"/>
    </source>
</evidence>
<dbReference type="PANTHER" id="PTHR31170:SF21">
    <property type="match status" value="1"/>
</dbReference>
<comment type="caution">
    <text evidence="1">The sequence shown here is derived from an EMBL/GenBank/DDBJ whole genome shotgun (WGS) entry which is preliminary data.</text>
</comment>
<dbReference type="PANTHER" id="PTHR31170">
    <property type="entry name" value="BNAC04G53230D PROTEIN"/>
    <property type="match status" value="1"/>
</dbReference>
<sequence length="367" mass="41740">MNGIISNDRCWNEEAEGDQDTVIKVLESKLSKSPKALSKSAGRNGCCIFRVHPGLTKVKVQSYQPRIVSIGPYHHGKEHLKMMEEHKGRFLERAVKRTTEKKKGVGLKQYVEAVKDLEAEARACYSEAINLRSDEFVEMLVLDGCFVLEMFRAFSSGEVGLEEDDPFRSMQWIGFGLHHDFLCLENQIPYFVLEKLFELTEIDDETMPNGTSHKSCLSLLALRFFDTSSDEFERKAKGTKDSSLPDGELKGLHLLDLVRKSYFPKDFGEQKKPGSGSKDRKYEDRNLHRISKLRQARIKVKRNKKEERSFLAVGFKRGRIRMPRLALDDAMCAFLLNCVAFEQCHTGSDRLVSSGGALLFKGVLMNT</sequence>